<protein>
    <submittedName>
        <fullName evidence="3">Histone deacetylase</fullName>
    </submittedName>
</protein>
<gene>
    <name evidence="1" type="ORF">GPUH_LOCUS22211</name>
</gene>
<keyword evidence="2" id="KW-1185">Reference proteome</keyword>
<dbReference type="InterPro" id="IPR037138">
    <property type="entry name" value="His_deacetylse_dom_sf"/>
</dbReference>
<evidence type="ECO:0000313" key="1">
    <source>
        <dbReference type="EMBL" id="VDN39659.1"/>
    </source>
</evidence>
<dbReference type="OrthoDB" id="1918432at2759"/>
<dbReference type="EMBL" id="UYRT01094522">
    <property type="protein sequence ID" value="VDN39659.1"/>
    <property type="molecule type" value="Genomic_DNA"/>
</dbReference>
<dbReference type="AlphaFoldDB" id="A0A183EML7"/>
<accession>A0A183EML7</accession>
<name>A0A183EML7_9BILA</name>
<dbReference type="WBParaSite" id="GPUH_0002223501-mRNA-1">
    <property type="protein sequence ID" value="GPUH_0002223501-mRNA-1"/>
    <property type="gene ID" value="GPUH_0002223501"/>
</dbReference>
<evidence type="ECO:0000313" key="3">
    <source>
        <dbReference type="WBParaSite" id="GPUH_0002223501-mRNA-1"/>
    </source>
</evidence>
<proteinExistence type="predicted"/>
<reference evidence="1 2" key="2">
    <citation type="submission" date="2018-11" db="EMBL/GenBank/DDBJ databases">
        <authorList>
            <consortium name="Pathogen Informatics"/>
        </authorList>
    </citation>
    <scope>NUCLEOTIDE SEQUENCE [LARGE SCALE GENOMIC DNA]</scope>
</reference>
<dbReference type="Gene3D" id="3.40.800.20">
    <property type="entry name" value="Histone deacetylase domain"/>
    <property type="match status" value="1"/>
</dbReference>
<organism evidence="3">
    <name type="scientific">Gongylonema pulchrum</name>
    <dbReference type="NCBI Taxonomy" id="637853"/>
    <lineage>
        <taxon>Eukaryota</taxon>
        <taxon>Metazoa</taxon>
        <taxon>Ecdysozoa</taxon>
        <taxon>Nematoda</taxon>
        <taxon>Chromadorea</taxon>
        <taxon>Rhabditida</taxon>
        <taxon>Spirurina</taxon>
        <taxon>Spiruromorpha</taxon>
        <taxon>Spiruroidea</taxon>
        <taxon>Gongylonematidae</taxon>
        <taxon>Gongylonema</taxon>
    </lineage>
</organism>
<sequence>LPYNDYFEYFGPHYRLHIDPSNATNENTPEFLKKIQEGVIENLRHLPHVPSVQMQPIGDESYASRLLKEEEEARDNADPDVRFDRVIENLRHLPHVPSVQMQPIGDESYASRLLKEEEEARDNADPDVRFDRIIPRKFDMN</sequence>
<dbReference type="Proteomes" id="UP000271098">
    <property type="component" value="Unassembled WGS sequence"/>
</dbReference>
<evidence type="ECO:0000313" key="2">
    <source>
        <dbReference type="Proteomes" id="UP000271098"/>
    </source>
</evidence>
<reference evidence="3" key="1">
    <citation type="submission" date="2016-06" db="UniProtKB">
        <authorList>
            <consortium name="WormBaseParasite"/>
        </authorList>
    </citation>
    <scope>IDENTIFICATION</scope>
</reference>